<proteinExistence type="inferred from homology"/>
<dbReference type="GO" id="GO:0004109">
    <property type="term" value="F:coproporphyrinogen oxidase activity"/>
    <property type="evidence" value="ECO:0007669"/>
    <property type="project" value="UniProtKB-EC"/>
</dbReference>
<sequence>MLFKEQVQRYFESLQDHISASLEALDGKARFIEDVWEHHTGGGGKTRIIQNGAVFEKGGVNFSAVWGLLPEKMAAKMNTDVTPYFATGVSVVIHPYSPMIPTVHCNYRYFEQYHPDGSVKTAWFGGGADLTPYYPFLEDIQHFHRVHKAACDKHHPDFYPKFKAWCDEYFFIAHRNETRGVGGIFFDYLKENLSATFEFVKSCGDAFTQAYIPIVERRRHEPFGEKEKHFQRLRRGRYVEFNLVYDRGTLFGLETRGRVESILMSLPKEAAWEYNYTPPPDSREAVLLRCLKPRDWLNETAL</sequence>
<dbReference type="PRINTS" id="PR00073">
    <property type="entry name" value="COPRGNOXDASE"/>
</dbReference>
<evidence type="ECO:0000256" key="2">
    <source>
        <dbReference type="ARBA" id="ARBA00010644"/>
    </source>
</evidence>
<evidence type="ECO:0000256" key="7">
    <source>
        <dbReference type="ARBA" id="ARBA00023244"/>
    </source>
</evidence>
<dbReference type="EMBL" id="PHFL01000071">
    <property type="protein sequence ID" value="RFM23036.1"/>
    <property type="molecule type" value="Genomic_DNA"/>
</dbReference>
<gene>
    <name evidence="8" type="ORF">D0433_13430</name>
</gene>
<dbReference type="PROSITE" id="PS01021">
    <property type="entry name" value="COPROGEN_OXIDASE"/>
    <property type="match status" value="1"/>
</dbReference>
<dbReference type="InterPro" id="IPR036406">
    <property type="entry name" value="Coprogen_oxidase_aer_sf"/>
</dbReference>
<dbReference type="GO" id="GO:0005737">
    <property type="term" value="C:cytoplasm"/>
    <property type="evidence" value="ECO:0007669"/>
    <property type="project" value="TreeGrafter"/>
</dbReference>
<accession>A0A395LWK3</accession>
<keyword evidence="6" id="KW-0350">Heme biosynthesis</keyword>
<dbReference type="InterPro" id="IPR018375">
    <property type="entry name" value="Coprogen_oxidase_CS"/>
</dbReference>
<comment type="similarity">
    <text evidence="2">Belongs to the aerobic coproporphyrinogen-III oxidase family.</text>
</comment>
<name>A0A395LWK3_9BACT</name>
<comment type="pathway">
    <text evidence="1">Porphyrin-containing compound metabolism; protoporphyrin-IX biosynthesis; protoporphyrinogen-IX from coproporphyrinogen-III (O2 route): step 1/1.</text>
</comment>
<dbReference type="PANTHER" id="PTHR10755">
    <property type="entry name" value="COPROPORPHYRINOGEN III OXIDASE, MITOCHONDRIAL"/>
    <property type="match status" value="1"/>
</dbReference>
<evidence type="ECO:0000256" key="5">
    <source>
        <dbReference type="ARBA" id="ARBA00023002"/>
    </source>
</evidence>
<dbReference type="NCBIfam" id="NF003727">
    <property type="entry name" value="PRK05330.1"/>
    <property type="match status" value="1"/>
</dbReference>
<comment type="caution">
    <text evidence="8">The sequence shown here is derived from an EMBL/GenBank/DDBJ whole genome shotgun (WGS) entry which is preliminary data.</text>
</comment>
<keyword evidence="5 8" id="KW-0560">Oxidoreductase</keyword>
<keyword evidence="7" id="KW-0627">Porphyrin biosynthesis</keyword>
<protein>
    <recommendedName>
        <fullName evidence="4">coproporphyrinogen oxidase</fullName>
        <ecNumber evidence="4">1.3.3.3</ecNumber>
    </recommendedName>
</protein>
<organism evidence="8 9">
    <name type="scientific">Candidatus Thermochlorobacter aerophilus</name>
    <dbReference type="NCBI Taxonomy" id="1868324"/>
    <lineage>
        <taxon>Bacteria</taxon>
        <taxon>Pseudomonadati</taxon>
        <taxon>Chlorobiota</taxon>
        <taxon>Chlorobiia</taxon>
        <taxon>Chlorobiales</taxon>
        <taxon>Candidatus Thermochlorobacteriaceae</taxon>
        <taxon>Candidatus Thermochlorobacter</taxon>
    </lineage>
</organism>
<dbReference type="PANTHER" id="PTHR10755:SF0">
    <property type="entry name" value="OXYGEN-DEPENDENT COPROPORPHYRINOGEN-III OXIDASE, MITOCHONDRIAL"/>
    <property type="match status" value="1"/>
</dbReference>
<evidence type="ECO:0000256" key="3">
    <source>
        <dbReference type="ARBA" id="ARBA00011738"/>
    </source>
</evidence>
<dbReference type="Proteomes" id="UP000266389">
    <property type="component" value="Unassembled WGS sequence"/>
</dbReference>
<dbReference type="EC" id="1.3.3.3" evidence="4"/>
<evidence type="ECO:0000313" key="9">
    <source>
        <dbReference type="Proteomes" id="UP000266389"/>
    </source>
</evidence>
<dbReference type="SUPFAM" id="SSF102886">
    <property type="entry name" value="Coproporphyrinogen III oxidase"/>
    <property type="match status" value="1"/>
</dbReference>
<dbReference type="GO" id="GO:0006782">
    <property type="term" value="P:protoporphyrinogen IX biosynthetic process"/>
    <property type="evidence" value="ECO:0007669"/>
    <property type="project" value="TreeGrafter"/>
</dbReference>
<reference evidence="8 9" key="1">
    <citation type="journal article" date="2011" name="ISME J.">
        <title>Community ecology of hot spring cyanobacterial mats: predominant populations and their functional potential.</title>
        <authorList>
            <person name="Klatt C.G."/>
            <person name="Wood J.M."/>
            <person name="Rusch D.B."/>
            <person name="Bateson M.M."/>
            <person name="Hamamura N."/>
            <person name="Heidelberg J.F."/>
            <person name="Grossman A.R."/>
            <person name="Bhaya D."/>
            <person name="Cohan F.M."/>
            <person name="Kuhl M."/>
            <person name="Bryant D.A."/>
            <person name="Ward D.M."/>
        </authorList>
    </citation>
    <scope>NUCLEOTIDE SEQUENCE [LARGE SCALE GENOMIC DNA]</scope>
    <source>
        <strain evidence="8">OS</strain>
    </source>
</reference>
<evidence type="ECO:0000256" key="6">
    <source>
        <dbReference type="ARBA" id="ARBA00023133"/>
    </source>
</evidence>
<dbReference type="AlphaFoldDB" id="A0A395LWK3"/>
<dbReference type="PIRSF" id="PIRSF000166">
    <property type="entry name" value="Coproporphyri_ox"/>
    <property type="match status" value="1"/>
</dbReference>
<evidence type="ECO:0000256" key="1">
    <source>
        <dbReference type="ARBA" id="ARBA00005168"/>
    </source>
</evidence>
<dbReference type="Pfam" id="PF01218">
    <property type="entry name" value="Coprogen_oxidas"/>
    <property type="match status" value="1"/>
</dbReference>
<comment type="subunit">
    <text evidence="3">Homodimer.</text>
</comment>
<dbReference type="Gene3D" id="3.40.1500.10">
    <property type="entry name" value="Coproporphyrinogen III oxidase, aerobic"/>
    <property type="match status" value="1"/>
</dbReference>
<dbReference type="InterPro" id="IPR001260">
    <property type="entry name" value="Coprogen_oxidase_aer"/>
</dbReference>
<evidence type="ECO:0000313" key="8">
    <source>
        <dbReference type="EMBL" id="RFM23036.1"/>
    </source>
</evidence>
<evidence type="ECO:0000256" key="4">
    <source>
        <dbReference type="ARBA" id="ARBA00012869"/>
    </source>
</evidence>